<dbReference type="PANTHER" id="PTHR10424">
    <property type="entry name" value="VIRAL ENVELOPE PROTEIN"/>
    <property type="match status" value="1"/>
</dbReference>
<comment type="function">
    <text evidence="21">The transmembrane protein (TM) acts as a class I viral fusion protein. Under the current model, the protein has at least 3 conformational states: pre-fusion native state, pre-hairpin intermediate state, and post-fusion hairpin state. During viral and target cell membrane fusion, the coiled coil regions (heptad repeats) assume a trimer-of-hairpins structure, positioning the fusion peptide in close proximity to the C-terminal region of the ectodomain. The formation of this structure appears to drive apposition and subsequent fusion of viral and target cell membranes. Membranes fusion leads to delivery of the nucleocapsid into the cytoplasm.</text>
</comment>
<evidence type="ECO:0000256" key="24">
    <source>
        <dbReference type="SAM" id="Phobius"/>
    </source>
</evidence>
<evidence type="ECO:0000256" key="23">
    <source>
        <dbReference type="SAM" id="MobiDB-lite"/>
    </source>
</evidence>
<evidence type="ECO:0000256" key="13">
    <source>
        <dbReference type="ARBA" id="ARBA00022870"/>
    </source>
</evidence>
<keyword evidence="20" id="KW-1160">Virus entry into host cell</keyword>
<proteinExistence type="predicted"/>
<name>Q5IX99_ALV</name>
<keyword evidence="19" id="KW-0449">Lipoprotein</keyword>
<keyword evidence="18" id="KW-0325">Glycoprotein</keyword>
<evidence type="ECO:0000256" key="19">
    <source>
        <dbReference type="ARBA" id="ARBA00023288"/>
    </source>
</evidence>
<keyword evidence="13" id="KW-1043">Host membrane</keyword>
<dbReference type="GO" id="GO:0019031">
    <property type="term" value="C:viral envelope"/>
    <property type="evidence" value="ECO:0007669"/>
    <property type="project" value="UniProtKB-KW"/>
</dbReference>
<reference evidence="25" key="1">
    <citation type="submission" date="2004-04" db="EMBL/GenBank/DDBJ databases">
        <title>Oncogenicity of Avian leukosis virus subgroup F: DNA from tumors shows integration in the c-myc locus.</title>
        <authorList>
            <person name="Chesters P.M."/>
            <person name="Nair V."/>
        </authorList>
    </citation>
    <scope>NUCLEOTIDE SEQUENCE</scope>
</reference>
<keyword evidence="17" id="KW-1015">Disulfide bond</keyword>
<evidence type="ECO:0000256" key="9">
    <source>
        <dbReference type="ARBA" id="ARBA00022595"/>
    </source>
</evidence>
<evidence type="ECO:0000256" key="17">
    <source>
        <dbReference type="ARBA" id="ARBA00023157"/>
    </source>
</evidence>
<keyword evidence="11" id="KW-1161">Viral attachment to host cell</keyword>
<dbReference type="InterPro" id="IPR005166">
    <property type="entry name" value="RSV_p95_env"/>
</dbReference>
<keyword evidence="6" id="KW-1032">Host cell membrane</keyword>
<dbReference type="Pfam" id="PF00429">
    <property type="entry name" value="TLV_coat"/>
    <property type="match status" value="1"/>
</dbReference>
<comment type="subcellular location">
    <subcellularLocation>
        <location evidence="2">Host cell membrane</location>
        <topology evidence="2">Peripheral membrane protein</topology>
    </subcellularLocation>
    <subcellularLocation>
        <location evidence="1">Host cell membrane</location>
        <topology evidence="1">Single-pass type I membrane protein</topology>
    </subcellularLocation>
    <subcellularLocation>
        <location evidence="4">Virion membrane</location>
        <topology evidence="4">Peripheral membrane protein</topology>
    </subcellularLocation>
    <subcellularLocation>
        <location evidence="3">Virion membrane</location>
        <topology evidence="3">Single-pass type I membrane protein</topology>
    </subcellularLocation>
</comment>
<evidence type="ECO:0000313" key="25">
    <source>
        <dbReference type="EMBL" id="AAU06813.1"/>
    </source>
</evidence>
<keyword evidence="5" id="KW-1168">Fusion of virus membrane with host membrane</keyword>
<gene>
    <name evidence="25" type="primary">env</name>
</gene>
<keyword evidence="14 24" id="KW-1133">Transmembrane helix</keyword>
<evidence type="ECO:0000256" key="7">
    <source>
        <dbReference type="ARBA" id="ARBA00022521"/>
    </source>
</evidence>
<organism evidence="25">
    <name type="scientific">Avian leukosis virus</name>
    <name type="common">ALV</name>
    <dbReference type="NCBI Taxonomy" id="11864"/>
    <lineage>
        <taxon>Viruses</taxon>
        <taxon>Riboviria</taxon>
        <taxon>Pararnavirae</taxon>
        <taxon>Artverviricota</taxon>
        <taxon>Revtraviricetes</taxon>
        <taxon>Ortervirales</taxon>
        <taxon>Retroviridae</taxon>
        <taxon>Orthoretrovirinae</taxon>
        <taxon>Alpharetrovirus</taxon>
        <taxon>Alpharetrovirus avileu</taxon>
    </lineage>
</organism>
<evidence type="ECO:0000256" key="18">
    <source>
        <dbReference type="ARBA" id="ARBA00023180"/>
    </source>
</evidence>
<keyword evidence="10 24" id="KW-0812">Transmembrane</keyword>
<evidence type="ECO:0000256" key="1">
    <source>
        <dbReference type="ARBA" id="ARBA00004402"/>
    </source>
</evidence>
<evidence type="ECO:0000256" key="20">
    <source>
        <dbReference type="ARBA" id="ARBA00023296"/>
    </source>
</evidence>
<evidence type="ECO:0000256" key="3">
    <source>
        <dbReference type="ARBA" id="ARBA00004563"/>
    </source>
</evidence>
<keyword evidence="8" id="KW-0945">Host-virus interaction</keyword>
<accession>Q5IX99</accession>
<evidence type="ECO:0000256" key="8">
    <source>
        <dbReference type="ARBA" id="ARBA00022581"/>
    </source>
</evidence>
<evidence type="ECO:0000256" key="10">
    <source>
        <dbReference type="ARBA" id="ARBA00022692"/>
    </source>
</evidence>
<evidence type="ECO:0000256" key="15">
    <source>
        <dbReference type="ARBA" id="ARBA00023136"/>
    </source>
</evidence>
<dbReference type="EMBL" id="AY608692">
    <property type="protein sequence ID" value="AAU06813.1"/>
    <property type="molecule type" value="Genomic_DNA"/>
</dbReference>
<evidence type="ECO:0000256" key="21">
    <source>
        <dbReference type="ARBA" id="ARBA00024648"/>
    </source>
</evidence>
<evidence type="ECO:0000256" key="5">
    <source>
        <dbReference type="ARBA" id="ARBA00022506"/>
    </source>
</evidence>
<sequence>MEAVIKAFLTGYPGETSKKDSKKKPPATSKKDPEKTPLLPTRVDGVMVFVCLLILCGVTGTGADVHLVEQPGNLWVTWANRTGQTDFCLSAQSATSPFKTCLIGVPLGIREQDFKGYVSNTNCGASEQDRLFVSEEIKSGPHTSVTFAYRKVSCLLTRLNVSLWDEPLEMQLLGSQALPNVTHSTHSTTDPTVGGCIGFAPYSKPAGIYGWDREGMAHNFLIAPWSNPFFNRETNSSDPFTIVTADRYQLFKGGGYCGRYQYKYWKMFNCTHSQHTGSSRSFDVYTCTIGKSTTQSSTPPWVNCERGGEWINRFQPFNVSGTTIYCTGDQLGNASGCCGWAATVFPPGAWLNCKSSTFSKPKALPPNIFLICGDRAWQGIPSRPVGGPCYLGRLTMLAPNHTEIIKTLKVLSDTTRTPSRIKRGIKHLGETCSDGVQLWSATARIFASILAPGVAAAQALKEIERLACWSVKQANVTTSLLNNLLMDVTSIRHAVLQNRAAIDFLLLAQGHGCEDIAGMCCFNLSDHSESMHKKLQYLKEHVNKIGVETDTIGDWLKSVFGGIGEWGVHLLKGLLLGLVVILLLVVCVPCFLQIMLGCIQRMIDRTVNYRVEYSKMQKACRQSENAAI</sequence>
<keyword evidence="9" id="KW-1162">Viral penetration into host cytoplasm</keyword>
<dbReference type="GO" id="GO:0019064">
    <property type="term" value="P:fusion of virus membrane with host plasma membrane"/>
    <property type="evidence" value="ECO:0007669"/>
    <property type="project" value="UniProtKB-KW"/>
</dbReference>
<dbReference type="SUPFAM" id="SSF58069">
    <property type="entry name" value="Virus ectodomain"/>
    <property type="match status" value="1"/>
</dbReference>
<dbReference type="InterPro" id="IPR018154">
    <property type="entry name" value="TLV/ENV_coat_polyprotein"/>
</dbReference>
<organismHost>
    <name type="scientific">Galliformes</name>
    <name type="common">landfowls</name>
    <dbReference type="NCBI Taxonomy" id="8976"/>
</organismHost>
<dbReference type="CDD" id="cd09949">
    <property type="entry name" value="RSV-like_HR1-HR2"/>
    <property type="match status" value="1"/>
</dbReference>
<keyword evidence="16" id="KW-0564">Palmitate</keyword>
<evidence type="ECO:0000256" key="6">
    <source>
        <dbReference type="ARBA" id="ARBA00022511"/>
    </source>
</evidence>
<keyword evidence="7" id="KW-1169">Fusion of virus membrane with host cell membrane</keyword>
<feature type="region of interest" description="Disordered" evidence="23">
    <location>
        <begin position="15"/>
        <end position="38"/>
    </location>
</feature>
<protein>
    <recommendedName>
        <fullName evidence="22">Env polyprotein</fullName>
    </recommendedName>
</protein>
<dbReference type="Pfam" id="PF03708">
    <property type="entry name" value="Avian_gp85"/>
    <property type="match status" value="1"/>
</dbReference>
<feature type="transmembrane region" description="Helical" evidence="24">
    <location>
        <begin position="574"/>
        <end position="596"/>
    </location>
</feature>
<evidence type="ECO:0000256" key="2">
    <source>
        <dbReference type="ARBA" id="ARBA00004505"/>
    </source>
</evidence>
<evidence type="ECO:0000256" key="12">
    <source>
        <dbReference type="ARBA" id="ARBA00022844"/>
    </source>
</evidence>
<evidence type="ECO:0000256" key="22">
    <source>
        <dbReference type="ARBA" id="ARBA00029888"/>
    </source>
</evidence>
<evidence type="ECO:0000256" key="4">
    <source>
        <dbReference type="ARBA" id="ARBA00004650"/>
    </source>
</evidence>
<keyword evidence="12" id="KW-0946">Virion</keyword>
<dbReference type="Gene3D" id="1.10.287.210">
    <property type="match status" value="1"/>
</dbReference>
<dbReference type="GO" id="GO:0055036">
    <property type="term" value="C:virion membrane"/>
    <property type="evidence" value="ECO:0007669"/>
    <property type="project" value="UniProtKB-SubCell"/>
</dbReference>
<evidence type="ECO:0000256" key="14">
    <source>
        <dbReference type="ARBA" id="ARBA00022989"/>
    </source>
</evidence>
<dbReference type="PANTHER" id="PTHR10424:SF8">
    <property type="entry name" value="ENDOGENOUS RETROVIRUS GROUP PABLB MEMBER 1 ENV POLYPROTEIN"/>
    <property type="match status" value="1"/>
</dbReference>
<keyword evidence="25" id="KW-0261">Viral envelope protein</keyword>
<evidence type="ECO:0000256" key="16">
    <source>
        <dbReference type="ARBA" id="ARBA00023139"/>
    </source>
</evidence>
<dbReference type="GO" id="GO:0020002">
    <property type="term" value="C:host cell plasma membrane"/>
    <property type="evidence" value="ECO:0007669"/>
    <property type="project" value="UniProtKB-SubCell"/>
</dbReference>
<dbReference type="GO" id="GO:0046718">
    <property type="term" value="P:symbiont entry into host cell"/>
    <property type="evidence" value="ECO:0007669"/>
    <property type="project" value="UniProtKB-KW"/>
</dbReference>
<dbReference type="GO" id="GO:0019062">
    <property type="term" value="P:virion attachment to host cell"/>
    <property type="evidence" value="ECO:0007669"/>
    <property type="project" value="UniProtKB-KW"/>
</dbReference>
<keyword evidence="15 24" id="KW-0472">Membrane</keyword>
<evidence type="ECO:0000256" key="11">
    <source>
        <dbReference type="ARBA" id="ARBA00022804"/>
    </source>
</evidence>